<sequence>MTTVGLTVSAEDEPEALLARGLQLPPQPAALQALQMLALTENPEMRDVSEVIASDAALTAGLYRMARSPLFARPSPPQTVEQVVLLLGLPRTLALAQALCVQRAMAGDARVLARFWARSTAIAQLAMLIAAHLPGARRVSGEQAYLAGMFHDCGVPILMQRFPAYCRTTGIEGYVNKWADIRTEDRAFSCDHAVIGFLLARHWRLPDFVAQAVRFHHEGGCIPSRPTSMLVGILQLSMHLYAREMDLTEPSGEYDEGLLLERLEISANEMNELCEQVIEHFHVLER</sequence>
<evidence type="ECO:0000259" key="1">
    <source>
        <dbReference type="PROSITE" id="PS51833"/>
    </source>
</evidence>
<evidence type="ECO:0000313" key="3">
    <source>
        <dbReference type="Proteomes" id="UP000663570"/>
    </source>
</evidence>
<dbReference type="Gene3D" id="1.10.3210.10">
    <property type="entry name" value="Hypothetical protein af1432"/>
    <property type="match status" value="1"/>
</dbReference>
<dbReference type="PANTHER" id="PTHR33525:SF6">
    <property type="entry name" value="HDOD DOMAIN-CONTAINING PROTEIN"/>
    <property type="match status" value="1"/>
</dbReference>
<dbReference type="SUPFAM" id="SSF109604">
    <property type="entry name" value="HD-domain/PDEase-like"/>
    <property type="match status" value="1"/>
</dbReference>
<proteinExistence type="predicted"/>
<dbReference type="EMBL" id="CP071060">
    <property type="protein sequence ID" value="QSI78828.1"/>
    <property type="molecule type" value="Genomic_DNA"/>
</dbReference>
<dbReference type="RefSeq" id="WP_172199129.1">
    <property type="nucleotide sequence ID" value="NZ_CP071060.1"/>
</dbReference>
<keyword evidence="3" id="KW-1185">Reference proteome</keyword>
<evidence type="ECO:0000313" key="2">
    <source>
        <dbReference type="EMBL" id="QSI78828.1"/>
    </source>
</evidence>
<gene>
    <name evidence="2" type="ORF">JY500_09555</name>
</gene>
<protein>
    <submittedName>
        <fullName evidence="2">HDOD domain-containing protein</fullName>
    </submittedName>
</protein>
<dbReference type="PROSITE" id="PS51833">
    <property type="entry name" value="HDOD"/>
    <property type="match status" value="1"/>
</dbReference>
<accession>A0ABX7MCC2</accession>
<dbReference type="Pfam" id="PF08668">
    <property type="entry name" value="HDOD"/>
    <property type="match status" value="1"/>
</dbReference>
<dbReference type="InterPro" id="IPR052340">
    <property type="entry name" value="RNase_Y/CdgJ"/>
</dbReference>
<dbReference type="PANTHER" id="PTHR33525">
    <property type="match status" value="1"/>
</dbReference>
<reference evidence="2 3" key="1">
    <citation type="submission" date="2021-02" db="EMBL/GenBank/DDBJ databases">
        <title>Niveibacterium changnyeongensis HC41.</title>
        <authorList>
            <person name="Kang M."/>
        </authorList>
    </citation>
    <scope>NUCLEOTIDE SEQUENCE [LARGE SCALE GENOMIC DNA]</scope>
    <source>
        <strain evidence="2 3">HC41</strain>
    </source>
</reference>
<dbReference type="Proteomes" id="UP000663570">
    <property type="component" value="Chromosome"/>
</dbReference>
<name>A0ABX7MCC2_9RHOO</name>
<organism evidence="2 3">
    <name type="scientific">Niveibacterium microcysteis</name>
    <dbReference type="NCBI Taxonomy" id="2811415"/>
    <lineage>
        <taxon>Bacteria</taxon>
        <taxon>Pseudomonadati</taxon>
        <taxon>Pseudomonadota</taxon>
        <taxon>Betaproteobacteria</taxon>
        <taxon>Rhodocyclales</taxon>
        <taxon>Rhodocyclaceae</taxon>
        <taxon>Niveibacterium</taxon>
    </lineage>
</organism>
<dbReference type="InterPro" id="IPR013976">
    <property type="entry name" value="HDOD"/>
</dbReference>
<feature type="domain" description="HDOD" evidence="1">
    <location>
        <begin position="24"/>
        <end position="219"/>
    </location>
</feature>